<dbReference type="Pfam" id="PF00651">
    <property type="entry name" value="BTB"/>
    <property type="match status" value="1"/>
</dbReference>
<dbReference type="SMART" id="SM00225">
    <property type="entry name" value="BTB"/>
    <property type="match status" value="1"/>
</dbReference>
<dbReference type="PANTHER" id="PTHR47843:SF5">
    <property type="entry name" value="BTB_POZ DOMAIN PROTEIN"/>
    <property type="match status" value="1"/>
</dbReference>
<dbReference type="InterPro" id="IPR000210">
    <property type="entry name" value="BTB/POZ_dom"/>
</dbReference>
<sequence>MSTSGNDKLIANSHDKSRIYAGDLSASIKSYFLSSAFSDLTIHTKDQEFKVHRLVICGQSEYFSRLCQGDWKETADNAVHFEEDDPRAIEAMVHFMYGFDYDSSGSQHGRISPMLFSIRVYNIADKFVVPQLKQLAKEKFETIIQTCWQMDDFPTAIAEAYNCTPKTDRGLRDPLVKISHENIATLLENDGFQTVLEEVAGFAANLAQCLTQKNNGPMQTKYRCPDCAENWFIEINTTREVQYCPFCRISWGDWSQYIVRD</sequence>
<feature type="domain" description="BTB" evidence="1">
    <location>
        <begin position="38"/>
        <end position="97"/>
    </location>
</feature>
<evidence type="ECO:0000259" key="1">
    <source>
        <dbReference type="PROSITE" id="PS50097"/>
    </source>
</evidence>
<dbReference type="OrthoDB" id="6359816at2759"/>
<protein>
    <recommendedName>
        <fullName evidence="1">BTB domain-containing protein</fullName>
    </recommendedName>
</protein>
<dbReference type="Proteomes" id="UP000184063">
    <property type="component" value="Unassembled WGS sequence"/>
</dbReference>
<dbReference type="VEuPathDB" id="FungiDB:ASPFODRAFT_38456"/>
<evidence type="ECO:0000313" key="3">
    <source>
        <dbReference type="Proteomes" id="UP000184063"/>
    </source>
</evidence>
<proteinExistence type="predicted"/>
<dbReference type="PROSITE" id="PS50097">
    <property type="entry name" value="BTB"/>
    <property type="match status" value="1"/>
</dbReference>
<dbReference type="EMBL" id="KV878263">
    <property type="protein sequence ID" value="OJZ80027.1"/>
    <property type="molecule type" value="Genomic_DNA"/>
</dbReference>
<accession>A0A1M3SZV1</accession>
<gene>
    <name evidence="2" type="ORF">ASPFODRAFT_38456</name>
</gene>
<reference evidence="3" key="1">
    <citation type="journal article" date="2017" name="Genome Biol.">
        <title>Comparative genomics reveals high biological diversity and specific adaptations in the industrially and medically important fungal genus Aspergillus.</title>
        <authorList>
            <person name="de Vries R.P."/>
            <person name="Riley R."/>
            <person name="Wiebenga A."/>
            <person name="Aguilar-Osorio G."/>
            <person name="Amillis S."/>
            <person name="Uchima C.A."/>
            <person name="Anderluh G."/>
            <person name="Asadollahi M."/>
            <person name="Askin M."/>
            <person name="Barry K."/>
            <person name="Battaglia E."/>
            <person name="Bayram O."/>
            <person name="Benocci T."/>
            <person name="Braus-Stromeyer S.A."/>
            <person name="Caldana C."/>
            <person name="Canovas D."/>
            <person name="Cerqueira G.C."/>
            <person name="Chen F."/>
            <person name="Chen W."/>
            <person name="Choi C."/>
            <person name="Clum A."/>
            <person name="Dos Santos R.A."/>
            <person name="Damasio A.R."/>
            <person name="Diallinas G."/>
            <person name="Emri T."/>
            <person name="Fekete E."/>
            <person name="Flipphi M."/>
            <person name="Freyberg S."/>
            <person name="Gallo A."/>
            <person name="Gournas C."/>
            <person name="Habgood R."/>
            <person name="Hainaut M."/>
            <person name="Harispe M.L."/>
            <person name="Henrissat B."/>
            <person name="Hilden K.S."/>
            <person name="Hope R."/>
            <person name="Hossain A."/>
            <person name="Karabika E."/>
            <person name="Karaffa L."/>
            <person name="Karanyi Z."/>
            <person name="Krasevec N."/>
            <person name="Kuo A."/>
            <person name="Kusch H."/>
            <person name="LaButti K."/>
            <person name="Lagendijk E.L."/>
            <person name="Lapidus A."/>
            <person name="Levasseur A."/>
            <person name="Lindquist E."/>
            <person name="Lipzen A."/>
            <person name="Logrieco A.F."/>
            <person name="MacCabe A."/>
            <person name="Maekelae M.R."/>
            <person name="Malavazi I."/>
            <person name="Melin P."/>
            <person name="Meyer V."/>
            <person name="Mielnichuk N."/>
            <person name="Miskei M."/>
            <person name="Molnar A.P."/>
            <person name="Mule G."/>
            <person name="Ngan C.Y."/>
            <person name="Orejas M."/>
            <person name="Orosz E."/>
            <person name="Ouedraogo J.P."/>
            <person name="Overkamp K.M."/>
            <person name="Park H.-S."/>
            <person name="Perrone G."/>
            <person name="Piumi F."/>
            <person name="Punt P.J."/>
            <person name="Ram A.F."/>
            <person name="Ramon A."/>
            <person name="Rauscher S."/>
            <person name="Record E."/>
            <person name="Riano-Pachon D.M."/>
            <person name="Robert V."/>
            <person name="Roehrig J."/>
            <person name="Ruller R."/>
            <person name="Salamov A."/>
            <person name="Salih N.S."/>
            <person name="Samson R.A."/>
            <person name="Sandor E."/>
            <person name="Sanguinetti M."/>
            <person name="Schuetze T."/>
            <person name="Sepcic K."/>
            <person name="Shelest E."/>
            <person name="Sherlock G."/>
            <person name="Sophianopoulou V."/>
            <person name="Squina F.M."/>
            <person name="Sun H."/>
            <person name="Susca A."/>
            <person name="Todd R.B."/>
            <person name="Tsang A."/>
            <person name="Unkles S.E."/>
            <person name="van de Wiele N."/>
            <person name="van Rossen-Uffink D."/>
            <person name="Oliveira J.V."/>
            <person name="Vesth T.C."/>
            <person name="Visser J."/>
            <person name="Yu J.-H."/>
            <person name="Zhou M."/>
            <person name="Andersen M.R."/>
            <person name="Archer D.B."/>
            <person name="Baker S.E."/>
            <person name="Benoit I."/>
            <person name="Brakhage A.A."/>
            <person name="Braus G.H."/>
            <person name="Fischer R."/>
            <person name="Frisvad J.C."/>
            <person name="Goldman G.H."/>
            <person name="Houbraken J."/>
            <person name="Oakley B."/>
            <person name="Pocsi I."/>
            <person name="Scazzocchio C."/>
            <person name="Seiboth B."/>
            <person name="vanKuyk P.A."/>
            <person name="Wortman J."/>
            <person name="Dyer P.S."/>
            <person name="Grigoriev I.V."/>
        </authorList>
    </citation>
    <scope>NUCLEOTIDE SEQUENCE [LARGE SCALE GENOMIC DNA]</scope>
    <source>
        <strain evidence="3">CBS 106.47</strain>
    </source>
</reference>
<dbReference type="CDD" id="cd18186">
    <property type="entry name" value="BTB_POZ_ZBTB_KLHL-like"/>
    <property type="match status" value="1"/>
</dbReference>
<dbReference type="SUPFAM" id="SSF54695">
    <property type="entry name" value="POZ domain"/>
    <property type="match status" value="1"/>
</dbReference>
<name>A0A1M3SZV1_ASPLC</name>
<organism evidence="2 3">
    <name type="scientific">Aspergillus luchuensis (strain CBS 106.47)</name>
    <dbReference type="NCBI Taxonomy" id="1137211"/>
    <lineage>
        <taxon>Eukaryota</taxon>
        <taxon>Fungi</taxon>
        <taxon>Dikarya</taxon>
        <taxon>Ascomycota</taxon>
        <taxon>Pezizomycotina</taxon>
        <taxon>Eurotiomycetes</taxon>
        <taxon>Eurotiomycetidae</taxon>
        <taxon>Eurotiales</taxon>
        <taxon>Aspergillaceae</taxon>
        <taxon>Aspergillus</taxon>
        <taxon>Aspergillus subgen. Circumdati</taxon>
    </lineage>
</organism>
<dbReference type="AlphaFoldDB" id="A0A1M3SZV1"/>
<dbReference type="Gene3D" id="3.30.710.10">
    <property type="entry name" value="Potassium Channel Kv1.1, Chain A"/>
    <property type="match status" value="1"/>
</dbReference>
<dbReference type="InterPro" id="IPR011333">
    <property type="entry name" value="SKP1/BTB/POZ_sf"/>
</dbReference>
<evidence type="ECO:0000313" key="2">
    <source>
        <dbReference type="EMBL" id="OJZ80027.1"/>
    </source>
</evidence>
<dbReference type="PANTHER" id="PTHR47843">
    <property type="entry name" value="BTB DOMAIN-CONTAINING PROTEIN-RELATED"/>
    <property type="match status" value="1"/>
</dbReference>